<comment type="caution">
    <text evidence="2">The sequence shown here is derived from an EMBL/GenBank/DDBJ whole genome shotgun (WGS) entry which is preliminary data.</text>
</comment>
<feature type="compositionally biased region" description="Basic and acidic residues" evidence="1">
    <location>
        <begin position="31"/>
        <end position="40"/>
    </location>
</feature>
<accession>A0A645EV41</accession>
<evidence type="ECO:0000256" key="1">
    <source>
        <dbReference type="SAM" id="MobiDB-lite"/>
    </source>
</evidence>
<evidence type="ECO:0000313" key="2">
    <source>
        <dbReference type="EMBL" id="MPN05908.1"/>
    </source>
</evidence>
<organism evidence="2">
    <name type="scientific">bioreactor metagenome</name>
    <dbReference type="NCBI Taxonomy" id="1076179"/>
    <lineage>
        <taxon>unclassified sequences</taxon>
        <taxon>metagenomes</taxon>
        <taxon>ecological metagenomes</taxon>
    </lineage>
</organism>
<reference evidence="2" key="1">
    <citation type="submission" date="2019-08" db="EMBL/GenBank/DDBJ databases">
        <authorList>
            <person name="Kucharzyk K."/>
            <person name="Murdoch R.W."/>
            <person name="Higgins S."/>
            <person name="Loffler F."/>
        </authorList>
    </citation>
    <scope>NUCLEOTIDE SEQUENCE</scope>
</reference>
<feature type="region of interest" description="Disordered" evidence="1">
    <location>
        <begin position="1"/>
        <end position="40"/>
    </location>
</feature>
<dbReference type="EMBL" id="VSSQ01051801">
    <property type="protein sequence ID" value="MPN05908.1"/>
    <property type="molecule type" value="Genomic_DNA"/>
</dbReference>
<gene>
    <name evidence="2" type="ORF">SDC9_153162</name>
</gene>
<proteinExistence type="predicted"/>
<name>A0A645EV41_9ZZZZ</name>
<sequence>MRSLAGPGGLPDDQPRVDPTRHRRHLLAEQGEEHGDPCRAEGLEVLVDRGERRAEVQALRDVVEAHHTDVLGDPQAAVGQGVDQAEGHLVVPGEDRGQAGDPQQFLGSGVAGFGAPVAARDRWHRQPRPVQDEAPPRLPGAGVEPALGAGEVADHGVSTVEQVSDGEPCALGLVDADPRQPEAVGRVVGPAGERAEQHAGVRQVQRAERLEGPGAGHDHHQALDVLADEELHPLPERLDRAGGHGVGGG</sequence>
<dbReference type="AlphaFoldDB" id="A0A645EV41"/>
<protein>
    <submittedName>
        <fullName evidence="2">Uncharacterized protein</fullName>
    </submittedName>
</protein>